<accession>A0A291LWI9</accession>
<evidence type="ECO:0000256" key="1">
    <source>
        <dbReference type="SAM" id="Phobius"/>
    </source>
</evidence>
<dbReference type="Pfam" id="PF06055">
    <property type="entry name" value="ExoD"/>
    <property type="match status" value="1"/>
</dbReference>
<dbReference type="PANTHER" id="PTHR41795">
    <property type="entry name" value="EXOPOLYSACCHARIDE SYNTHESIS PROTEIN"/>
    <property type="match status" value="1"/>
</dbReference>
<dbReference type="Proteomes" id="UP000219050">
    <property type="component" value="Chromosome"/>
</dbReference>
<dbReference type="PANTHER" id="PTHR41795:SF1">
    <property type="entry name" value="EXOPOLYSACCHARIDE SYNTHESIS PROTEIN"/>
    <property type="match status" value="1"/>
</dbReference>
<evidence type="ECO:0000313" key="3">
    <source>
        <dbReference type="Proteomes" id="UP000219050"/>
    </source>
</evidence>
<name>A0A291LWI9_9RHOB</name>
<organism evidence="2 3">
    <name type="scientific">Pacificitalea manganoxidans</name>
    <dbReference type="NCBI Taxonomy" id="1411902"/>
    <lineage>
        <taxon>Bacteria</taxon>
        <taxon>Pseudomonadati</taxon>
        <taxon>Pseudomonadota</taxon>
        <taxon>Alphaproteobacteria</taxon>
        <taxon>Rhodobacterales</taxon>
        <taxon>Paracoccaceae</taxon>
        <taxon>Pacificitalea</taxon>
    </lineage>
</organism>
<dbReference type="InterPro" id="IPR010331">
    <property type="entry name" value="ExoD"/>
</dbReference>
<keyword evidence="1" id="KW-0472">Membrane</keyword>
<feature type="transmembrane region" description="Helical" evidence="1">
    <location>
        <begin position="184"/>
        <end position="203"/>
    </location>
</feature>
<dbReference type="PIRSF" id="PIRSF033239">
    <property type="entry name" value="ExoD"/>
    <property type="match status" value="1"/>
</dbReference>
<sequence length="204" mass="21578">MATSLADDLRPDDGSHAARDILDKLDDCADKGRSLTLDDLLSAFGRRSYGPVLVVTGLLGASPLGAIPTLPSLLALIGALYSAQIVLGRDRLWIPDMLKSRKVPADKLGHAVKKLRPVADFLDRYTGRRLEVLVRAPSQRLAGAICLLLAALVPPLELVPFAAMLPHGVIALFGLALTARDGVIMALALAASVATGYAAYSFLM</sequence>
<keyword evidence="3" id="KW-1185">Reference proteome</keyword>
<gene>
    <name evidence="2" type="ORF">CBW24_03005</name>
</gene>
<reference evidence="2 3" key="1">
    <citation type="submission" date="2017-05" db="EMBL/GenBank/DDBJ databases">
        <title>Comparative genomic and metabolic analysis of manganese-oxidizing mechanisms in Celeribater manganoxidans DY25T: its adaption to the environment of polymetallic nodule.</title>
        <authorList>
            <person name="Wang X."/>
        </authorList>
    </citation>
    <scope>NUCLEOTIDE SEQUENCE [LARGE SCALE GENOMIC DNA]</scope>
    <source>
        <strain evidence="2 3">DY25</strain>
    </source>
</reference>
<evidence type="ECO:0008006" key="4">
    <source>
        <dbReference type="Google" id="ProtNLM"/>
    </source>
</evidence>
<dbReference type="KEGG" id="cmag:CBW24_03005"/>
<proteinExistence type="predicted"/>
<evidence type="ECO:0000313" key="2">
    <source>
        <dbReference type="EMBL" id="ATI41069.1"/>
    </source>
</evidence>
<dbReference type="AlphaFoldDB" id="A0A291LWI9"/>
<dbReference type="EMBL" id="CP021404">
    <property type="protein sequence ID" value="ATI41069.1"/>
    <property type="molecule type" value="Genomic_DNA"/>
</dbReference>
<keyword evidence="1" id="KW-1133">Transmembrane helix</keyword>
<dbReference type="OrthoDB" id="7949130at2"/>
<dbReference type="RefSeq" id="WP_088662338.1">
    <property type="nucleotide sequence ID" value="NZ_CP021404.1"/>
</dbReference>
<protein>
    <recommendedName>
        <fullName evidence="4">Exopolysaccharide biosynthesis protein</fullName>
    </recommendedName>
</protein>
<keyword evidence="1" id="KW-0812">Transmembrane</keyword>